<evidence type="ECO:0000313" key="2">
    <source>
        <dbReference type="Proteomes" id="UP000624279"/>
    </source>
</evidence>
<dbReference type="EMBL" id="JACOGA010000006">
    <property type="protein sequence ID" value="MBC3873585.1"/>
    <property type="molecule type" value="Genomic_DNA"/>
</dbReference>
<dbReference type="Proteomes" id="UP000624279">
    <property type="component" value="Unassembled WGS sequence"/>
</dbReference>
<proteinExistence type="predicted"/>
<reference evidence="1 2" key="1">
    <citation type="submission" date="2020-08" db="EMBL/GenBank/DDBJ databases">
        <title>Novel species isolated from subtropical streams in China.</title>
        <authorList>
            <person name="Lu H."/>
        </authorList>
    </citation>
    <scope>NUCLEOTIDE SEQUENCE [LARGE SCALE GENOMIC DNA]</scope>
    <source>
        <strain evidence="1 2">LX15W</strain>
    </source>
</reference>
<keyword evidence="2" id="KW-1185">Reference proteome</keyword>
<comment type="caution">
    <text evidence="1">The sequence shown here is derived from an EMBL/GenBank/DDBJ whole genome shotgun (WGS) entry which is preliminary data.</text>
</comment>
<accession>A0ABR6YAK5</accession>
<organism evidence="1 2">
    <name type="scientific">Undibacterium flavidum</name>
    <dbReference type="NCBI Taxonomy" id="2762297"/>
    <lineage>
        <taxon>Bacteria</taxon>
        <taxon>Pseudomonadati</taxon>
        <taxon>Pseudomonadota</taxon>
        <taxon>Betaproteobacteria</taxon>
        <taxon>Burkholderiales</taxon>
        <taxon>Oxalobacteraceae</taxon>
        <taxon>Undibacterium</taxon>
    </lineage>
</organism>
<evidence type="ECO:0000313" key="1">
    <source>
        <dbReference type="EMBL" id="MBC3873585.1"/>
    </source>
</evidence>
<gene>
    <name evidence="1" type="ORF">H8K55_08300</name>
</gene>
<name>A0ABR6YAK5_9BURK</name>
<evidence type="ECO:0008006" key="3">
    <source>
        <dbReference type="Google" id="ProtNLM"/>
    </source>
</evidence>
<sequence>MTKIIIAILVVLLVATNTFWLYRQFNDHATDAFQSQQGYESANRQVAATVIASDAIRGKTKEEALTLLKRLFPDEMAFEKEGALHTRWLTFPLTPEGRVSGVAADPLAVAQSESQVHGTVGNEVFWPKK</sequence>
<dbReference type="RefSeq" id="WP_186941609.1">
    <property type="nucleotide sequence ID" value="NZ_JACOGA010000006.1"/>
</dbReference>
<protein>
    <recommendedName>
        <fullName evidence="3">Single cache domain-containing protein</fullName>
    </recommendedName>
</protein>